<organism evidence="18 19">
    <name type="scientific">Caldalkalibacillus horti</name>
    <dbReference type="NCBI Taxonomy" id="77523"/>
    <lineage>
        <taxon>Bacteria</taxon>
        <taxon>Bacillati</taxon>
        <taxon>Bacillota</taxon>
        <taxon>Bacilli</taxon>
        <taxon>Bacillales</taxon>
        <taxon>Bacillaceae</taxon>
        <taxon>Caldalkalibacillus</taxon>
    </lineage>
</organism>
<dbReference type="PANTHER" id="PTHR45436:SF5">
    <property type="entry name" value="SENSOR HISTIDINE KINASE TRCS"/>
    <property type="match status" value="1"/>
</dbReference>
<dbReference type="SUPFAM" id="SSF158472">
    <property type="entry name" value="HAMP domain-like"/>
    <property type="match status" value="1"/>
</dbReference>
<evidence type="ECO:0000256" key="8">
    <source>
        <dbReference type="ARBA" id="ARBA00022692"/>
    </source>
</evidence>
<dbReference type="InterPro" id="IPR003594">
    <property type="entry name" value="HATPase_dom"/>
</dbReference>
<keyword evidence="8 15" id="KW-0812">Transmembrane</keyword>
<dbReference type="RefSeq" id="WP_307397201.1">
    <property type="nucleotide sequence ID" value="NZ_BAAADK010000013.1"/>
</dbReference>
<sequence length="457" mass="51483">MKIGVKIQLLTTVWLILILVLVNTAVYTIFSTRATTAELNRLMDQTENMVEAVRVNPDSPFSPAELLRTNLPANGLIRVVNEQGEELLIVTKRTDLTALPVQYSDRQQTTTFFHADGEQIAVAMHPIIWSDGSVVSLQVGESLALIQENIRQLGLVLILSTLVVLLPVFIGSRVLGRIILQPIKAMIKTMEEIQRKKTFKQISLKKHSNDELAHMAATFNRMIELLQENFEKQQQFVSDASHELRTPLTVIESYAALLKRWGAKKPDVLEESVEAIHSEAQRMKLLTEQMLRLAKNDTAGEIDVQRVELVELCQDISRTLAKTYQREIRFISTEDSLYGWTDEQLLKQILFILLDNAMKYSEGKVVLQIGKNLNKLYIRVEDEGIGIPAEDLEKVFDRFYRVDKARNRSTGGSGLGLSIASNLVRALNGEIHLESEEGKGTIVTLMLPVPPEKASEK</sequence>
<reference evidence="18 19" key="1">
    <citation type="submission" date="2023-07" db="EMBL/GenBank/DDBJ databases">
        <title>Genomic Encyclopedia of Type Strains, Phase IV (KMG-IV): sequencing the most valuable type-strain genomes for metagenomic binning, comparative biology and taxonomic classification.</title>
        <authorList>
            <person name="Goeker M."/>
        </authorList>
    </citation>
    <scope>NUCLEOTIDE SEQUENCE [LARGE SCALE GENOMIC DNA]</scope>
    <source>
        <strain evidence="18 19">DSM 12751</strain>
    </source>
</reference>
<dbReference type="GO" id="GO:0016301">
    <property type="term" value="F:kinase activity"/>
    <property type="evidence" value="ECO:0007669"/>
    <property type="project" value="UniProtKB-KW"/>
</dbReference>
<keyword evidence="7" id="KW-0808">Transferase</keyword>
<dbReference type="SUPFAM" id="SSF47384">
    <property type="entry name" value="Homodimeric domain of signal transducing histidine kinase"/>
    <property type="match status" value="1"/>
</dbReference>
<evidence type="ECO:0000256" key="4">
    <source>
        <dbReference type="ARBA" id="ARBA00015735"/>
    </source>
</evidence>
<evidence type="ECO:0000256" key="1">
    <source>
        <dbReference type="ARBA" id="ARBA00000085"/>
    </source>
</evidence>
<dbReference type="InterPro" id="IPR036890">
    <property type="entry name" value="HATPase_C_sf"/>
</dbReference>
<evidence type="ECO:0000256" key="13">
    <source>
        <dbReference type="ARBA" id="ARBA00023012"/>
    </source>
</evidence>
<dbReference type="InterPro" id="IPR036097">
    <property type="entry name" value="HisK_dim/P_sf"/>
</dbReference>
<evidence type="ECO:0000256" key="5">
    <source>
        <dbReference type="ARBA" id="ARBA00022475"/>
    </source>
</evidence>
<dbReference type="CDD" id="cd00082">
    <property type="entry name" value="HisKA"/>
    <property type="match status" value="1"/>
</dbReference>
<evidence type="ECO:0000256" key="11">
    <source>
        <dbReference type="ARBA" id="ARBA00022840"/>
    </source>
</evidence>
<dbReference type="Pfam" id="PF00512">
    <property type="entry name" value="HisKA"/>
    <property type="match status" value="1"/>
</dbReference>
<comment type="subcellular location">
    <subcellularLocation>
        <location evidence="2">Cell membrane</location>
        <topology evidence="2">Multi-pass membrane protein</topology>
    </subcellularLocation>
</comment>
<dbReference type="InterPro" id="IPR003660">
    <property type="entry name" value="HAMP_dom"/>
</dbReference>
<evidence type="ECO:0000256" key="7">
    <source>
        <dbReference type="ARBA" id="ARBA00022679"/>
    </source>
</evidence>
<comment type="caution">
    <text evidence="18">The sequence shown here is derived from an EMBL/GenBank/DDBJ whole genome shotgun (WGS) entry which is preliminary data.</text>
</comment>
<evidence type="ECO:0000256" key="3">
    <source>
        <dbReference type="ARBA" id="ARBA00012438"/>
    </source>
</evidence>
<dbReference type="InterPro" id="IPR041610">
    <property type="entry name" value="ArlS_N"/>
</dbReference>
<dbReference type="Pfam" id="PF18719">
    <property type="entry name" value="ArlS_N"/>
    <property type="match status" value="1"/>
</dbReference>
<evidence type="ECO:0000256" key="12">
    <source>
        <dbReference type="ARBA" id="ARBA00022989"/>
    </source>
</evidence>
<keyword evidence="14 15" id="KW-0472">Membrane</keyword>
<dbReference type="Gene3D" id="6.10.340.10">
    <property type="match status" value="1"/>
</dbReference>
<keyword evidence="10 18" id="KW-0418">Kinase</keyword>
<dbReference type="InterPro" id="IPR004358">
    <property type="entry name" value="Sig_transdc_His_kin-like_C"/>
</dbReference>
<dbReference type="SUPFAM" id="SSF55874">
    <property type="entry name" value="ATPase domain of HSP90 chaperone/DNA topoisomerase II/histidine kinase"/>
    <property type="match status" value="1"/>
</dbReference>
<dbReference type="CDD" id="cd06225">
    <property type="entry name" value="HAMP"/>
    <property type="match status" value="1"/>
</dbReference>
<feature type="domain" description="Histidine kinase" evidence="16">
    <location>
        <begin position="239"/>
        <end position="451"/>
    </location>
</feature>
<dbReference type="Gene3D" id="1.10.287.130">
    <property type="match status" value="1"/>
</dbReference>
<dbReference type="EC" id="2.7.13.3" evidence="3"/>
<dbReference type="InterPro" id="IPR003661">
    <property type="entry name" value="HisK_dim/P_dom"/>
</dbReference>
<dbReference type="InterPro" id="IPR005467">
    <property type="entry name" value="His_kinase_dom"/>
</dbReference>
<dbReference type="SMART" id="SM00304">
    <property type="entry name" value="HAMP"/>
    <property type="match status" value="1"/>
</dbReference>
<dbReference type="SMART" id="SM00387">
    <property type="entry name" value="HATPase_c"/>
    <property type="match status" value="1"/>
</dbReference>
<dbReference type="Pfam" id="PF02518">
    <property type="entry name" value="HATPase_c"/>
    <property type="match status" value="1"/>
</dbReference>
<keyword evidence="13" id="KW-0902">Two-component regulatory system</keyword>
<dbReference type="EMBL" id="JAUSTY010000021">
    <property type="protein sequence ID" value="MDQ0167900.1"/>
    <property type="molecule type" value="Genomic_DNA"/>
</dbReference>
<feature type="domain" description="HAMP" evidence="17">
    <location>
        <begin position="177"/>
        <end position="231"/>
    </location>
</feature>
<keyword evidence="5" id="KW-1003">Cell membrane</keyword>
<keyword evidence="6" id="KW-0597">Phosphoprotein</keyword>
<keyword evidence="11" id="KW-0067">ATP-binding</keyword>
<dbReference type="PANTHER" id="PTHR45436">
    <property type="entry name" value="SENSOR HISTIDINE KINASE YKOH"/>
    <property type="match status" value="1"/>
</dbReference>
<dbReference type="Gene3D" id="3.30.565.10">
    <property type="entry name" value="Histidine kinase-like ATPase, C-terminal domain"/>
    <property type="match status" value="1"/>
</dbReference>
<keyword evidence="9" id="KW-0547">Nucleotide-binding</keyword>
<evidence type="ECO:0000256" key="10">
    <source>
        <dbReference type="ARBA" id="ARBA00022777"/>
    </source>
</evidence>
<protein>
    <recommendedName>
        <fullName evidence="4">Signal transduction histidine-protein kinase ArlS</fullName>
        <ecNumber evidence="3">2.7.13.3</ecNumber>
    </recommendedName>
</protein>
<dbReference type="InterPro" id="IPR050428">
    <property type="entry name" value="TCS_sensor_his_kinase"/>
</dbReference>
<feature type="transmembrane region" description="Helical" evidence="15">
    <location>
        <begin position="153"/>
        <end position="176"/>
    </location>
</feature>
<evidence type="ECO:0000259" key="17">
    <source>
        <dbReference type="PROSITE" id="PS50885"/>
    </source>
</evidence>
<evidence type="ECO:0000256" key="6">
    <source>
        <dbReference type="ARBA" id="ARBA00022553"/>
    </source>
</evidence>
<dbReference type="PROSITE" id="PS50109">
    <property type="entry name" value="HIS_KIN"/>
    <property type="match status" value="1"/>
</dbReference>
<name>A0ABT9W434_9BACI</name>
<dbReference type="CDD" id="cd00075">
    <property type="entry name" value="HATPase"/>
    <property type="match status" value="1"/>
</dbReference>
<dbReference type="PRINTS" id="PR00344">
    <property type="entry name" value="BCTRLSENSOR"/>
</dbReference>
<keyword evidence="12 15" id="KW-1133">Transmembrane helix</keyword>
<dbReference type="SMART" id="SM00388">
    <property type="entry name" value="HisKA"/>
    <property type="match status" value="1"/>
</dbReference>
<gene>
    <name evidence="18" type="ORF">J2S11_003830</name>
</gene>
<proteinExistence type="predicted"/>
<evidence type="ECO:0000313" key="18">
    <source>
        <dbReference type="EMBL" id="MDQ0167900.1"/>
    </source>
</evidence>
<evidence type="ECO:0000256" key="14">
    <source>
        <dbReference type="ARBA" id="ARBA00023136"/>
    </source>
</evidence>
<evidence type="ECO:0000259" key="16">
    <source>
        <dbReference type="PROSITE" id="PS50109"/>
    </source>
</evidence>
<dbReference type="PROSITE" id="PS50885">
    <property type="entry name" value="HAMP"/>
    <property type="match status" value="1"/>
</dbReference>
<dbReference type="Pfam" id="PF00672">
    <property type="entry name" value="HAMP"/>
    <property type="match status" value="1"/>
</dbReference>
<keyword evidence="19" id="KW-1185">Reference proteome</keyword>
<evidence type="ECO:0000313" key="19">
    <source>
        <dbReference type="Proteomes" id="UP001235840"/>
    </source>
</evidence>
<evidence type="ECO:0000256" key="15">
    <source>
        <dbReference type="SAM" id="Phobius"/>
    </source>
</evidence>
<evidence type="ECO:0000256" key="2">
    <source>
        <dbReference type="ARBA" id="ARBA00004651"/>
    </source>
</evidence>
<dbReference type="Proteomes" id="UP001235840">
    <property type="component" value="Unassembled WGS sequence"/>
</dbReference>
<accession>A0ABT9W434</accession>
<evidence type="ECO:0000256" key="9">
    <source>
        <dbReference type="ARBA" id="ARBA00022741"/>
    </source>
</evidence>
<comment type="catalytic activity">
    <reaction evidence="1">
        <text>ATP + protein L-histidine = ADP + protein N-phospho-L-histidine.</text>
        <dbReference type="EC" id="2.7.13.3"/>
    </reaction>
</comment>